<proteinExistence type="predicted"/>
<accession>A0ABS1W6V3</accession>
<dbReference type="EMBL" id="JADWVN010000003">
    <property type="protein sequence ID" value="MBL7525094.1"/>
    <property type="molecule type" value="Genomic_DNA"/>
</dbReference>
<comment type="caution">
    <text evidence="1">The sequence shown here is derived from an EMBL/GenBank/DDBJ whole genome shotgun (WGS) entry which is preliminary data.</text>
</comment>
<dbReference type="Proteomes" id="UP000809910">
    <property type="component" value="Unassembled WGS sequence"/>
</dbReference>
<organism evidence="1 2">
    <name type="scientific">Legionella bononiensis</name>
    <dbReference type="NCBI Taxonomy" id="2793102"/>
    <lineage>
        <taxon>Bacteria</taxon>
        <taxon>Pseudomonadati</taxon>
        <taxon>Pseudomonadota</taxon>
        <taxon>Gammaproteobacteria</taxon>
        <taxon>Legionellales</taxon>
        <taxon>Legionellaceae</taxon>
        <taxon>Legionella</taxon>
    </lineage>
</organism>
<sequence length="75" mass="8583">MKQSEIREAHAQHGTFLIGARFAGLPGLRASHSIRATFDFDGYGKCHPDSNARKLQIIFFHQYRKTTSIIFYIGR</sequence>
<dbReference type="RefSeq" id="WP_203113879.1">
    <property type="nucleotide sequence ID" value="NZ_JADWVM010000018.1"/>
</dbReference>
<name>A0ABS1W6V3_9GAMM</name>
<evidence type="ECO:0000313" key="1">
    <source>
        <dbReference type="EMBL" id="MBL7525094.1"/>
    </source>
</evidence>
<reference evidence="1 2" key="1">
    <citation type="submission" date="2020-12" db="EMBL/GenBank/DDBJ databases">
        <title>WGS of Legionella: environmental sample.</title>
        <authorList>
            <person name="Cristino S."/>
            <person name="Girolamini L."/>
            <person name="Salaris S."/>
            <person name="Pascale M.R."/>
            <person name="Mazzotta M."/>
            <person name="Orsini M."/>
            <person name="Grottola A."/>
        </authorList>
    </citation>
    <scope>NUCLEOTIDE SEQUENCE [LARGE SCALE GENOMIC DNA]</scope>
    <source>
        <strain evidence="1 2">30cs62</strain>
    </source>
</reference>
<gene>
    <name evidence="1" type="ORF">I5282_00745</name>
</gene>
<keyword evidence="2" id="KW-1185">Reference proteome</keyword>
<evidence type="ECO:0000313" key="2">
    <source>
        <dbReference type="Proteomes" id="UP000809910"/>
    </source>
</evidence>
<protein>
    <submittedName>
        <fullName evidence="1">Uncharacterized protein</fullName>
    </submittedName>
</protein>